<dbReference type="GO" id="GO:0016787">
    <property type="term" value="F:hydrolase activity"/>
    <property type="evidence" value="ECO:0007669"/>
    <property type="project" value="UniProtKB-KW"/>
</dbReference>
<keyword evidence="4" id="KW-0255">Endonuclease</keyword>
<evidence type="ECO:0000259" key="7">
    <source>
        <dbReference type="Pfam" id="PF17917"/>
    </source>
</evidence>
<dbReference type="InterPro" id="IPR043502">
    <property type="entry name" value="DNA/RNA_pol_sf"/>
</dbReference>
<evidence type="ECO:0000256" key="1">
    <source>
        <dbReference type="ARBA" id="ARBA00022679"/>
    </source>
</evidence>
<dbReference type="GO" id="GO:0003964">
    <property type="term" value="F:RNA-directed DNA polymerase activity"/>
    <property type="evidence" value="ECO:0007669"/>
    <property type="project" value="UniProtKB-KW"/>
</dbReference>
<evidence type="ECO:0000256" key="6">
    <source>
        <dbReference type="ARBA" id="ARBA00022918"/>
    </source>
</evidence>
<feature type="domain" description="Reverse transcriptase RNase H-like" evidence="7">
    <location>
        <begin position="16"/>
        <end position="56"/>
    </location>
</feature>
<keyword evidence="5" id="KW-0378">Hydrolase</keyword>
<dbReference type="AlphaFoldDB" id="A0A6D2HZJ7"/>
<reference evidence="8" key="1">
    <citation type="submission" date="2020-01" db="EMBL/GenBank/DDBJ databases">
        <authorList>
            <person name="Mishra B."/>
        </authorList>
    </citation>
    <scope>NUCLEOTIDE SEQUENCE [LARGE SCALE GENOMIC DNA]</scope>
</reference>
<keyword evidence="1" id="KW-0808">Transferase</keyword>
<dbReference type="PANTHER" id="PTHR34072:SF57">
    <property type="entry name" value="RNA-DIRECTED DNA POLYMERASE"/>
    <property type="match status" value="1"/>
</dbReference>
<evidence type="ECO:0000256" key="3">
    <source>
        <dbReference type="ARBA" id="ARBA00022722"/>
    </source>
</evidence>
<dbReference type="InterPro" id="IPR041373">
    <property type="entry name" value="RT_RNaseH"/>
</dbReference>
<dbReference type="PANTHER" id="PTHR34072">
    <property type="entry name" value="ENZYMATIC POLYPROTEIN-RELATED"/>
    <property type="match status" value="1"/>
</dbReference>
<dbReference type="EMBL" id="CACVBM020000643">
    <property type="protein sequence ID" value="CAA7021684.1"/>
    <property type="molecule type" value="Genomic_DNA"/>
</dbReference>
<keyword evidence="9" id="KW-1185">Reference proteome</keyword>
<sequence length="86" mass="9807">MCDASDFAVGAVLVRRSYIVGSKVIVHTDHAALKYPYTKKDAKPRLIRWVLLLQEFDIEIVDKKGTENSVADHLSRLRIEGRCSHR</sequence>
<accession>A0A6D2HZJ7</accession>
<evidence type="ECO:0000313" key="8">
    <source>
        <dbReference type="EMBL" id="CAA7021684.1"/>
    </source>
</evidence>
<evidence type="ECO:0000256" key="2">
    <source>
        <dbReference type="ARBA" id="ARBA00022695"/>
    </source>
</evidence>
<evidence type="ECO:0000256" key="5">
    <source>
        <dbReference type="ARBA" id="ARBA00022801"/>
    </source>
</evidence>
<comment type="caution">
    <text evidence="8">The sequence shown here is derived from an EMBL/GenBank/DDBJ whole genome shotgun (WGS) entry which is preliminary data.</text>
</comment>
<keyword evidence="6" id="KW-0695">RNA-directed DNA polymerase</keyword>
<dbReference type="GO" id="GO:0004519">
    <property type="term" value="F:endonuclease activity"/>
    <property type="evidence" value="ECO:0007669"/>
    <property type="project" value="UniProtKB-KW"/>
</dbReference>
<keyword evidence="2" id="KW-0548">Nucleotidyltransferase</keyword>
<keyword evidence="3" id="KW-0540">Nuclease</keyword>
<evidence type="ECO:0000256" key="4">
    <source>
        <dbReference type="ARBA" id="ARBA00022759"/>
    </source>
</evidence>
<gene>
    <name evidence="8" type="ORF">MERR_LOCUS8919</name>
</gene>
<dbReference type="Proteomes" id="UP000467841">
    <property type="component" value="Unassembled WGS sequence"/>
</dbReference>
<proteinExistence type="predicted"/>
<organism evidence="8 9">
    <name type="scientific">Microthlaspi erraticum</name>
    <dbReference type="NCBI Taxonomy" id="1685480"/>
    <lineage>
        <taxon>Eukaryota</taxon>
        <taxon>Viridiplantae</taxon>
        <taxon>Streptophyta</taxon>
        <taxon>Embryophyta</taxon>
        <taxon>Tracheophyta</taxon>
        <taxon>Spermatophyta</taxon>
        <taxon>Magnoliopsida</taxon>
        <taxon>eudicotyledons</taxon>
        <taxon>Gunneridae</taxon>
        <taxon>Pentapetalae</taxon>
        <taxon>rosids</taxon>
        <taxon>malvids</taxon>
        <taxon>Brassicales</taxon>
        <taxon>Brassicaceae</taxon>
        <taxon>Coluteocarpeae</taxon>
        <taxon>Microthlaspi</taxon>
    </lineage>
</organism>
<dbReference type="Pfam" id="PF17917">
    <property type="entry name" value="RT_RNaseH"/>
    <property type="match status" value="1"/>
</dbReference>
<dbReference type="SUPFAM" id="SSF56672">
    <property type="entry name" value="DNA/RNA polymerases"/>
    <property type="match status" value="1"/>
</dbReference>
<dbReference type="CDD" id="cd09274">
    <property type="entry name" value="RNase_HI_RT_Ty3"/>
    <property type="match status" value="1"/>
</dbReference>
<name>A0A6D2HZJ7_9BRAS</name>
<dbReference type="OrthoDB" id="1436294at2759"/>
<evidence type="ECO:0000313" key="9">
    <source>
        <dbReference type="Proteomes" id="UP000467841"/>
    </source>
</evidence>
<protein>
    <recommendedName>
        <fullName evidence="7">Reverse transcriptase RNase H-like domain-containing protein</fullName>
    </recommendedName>
</protein>